<keyword evidence="3" id="KW-1185">Reference proteome</keyword>
<proteinExistence type="predicted"/>
<name>A0A9P0H2I6_NEZVI</name>
<reference evidence="2" key="1">
    <citation type="submission" date="2022-01" db="EMBL/GenBank/DDBJ databases">
        <authorList>
            <person name="King R."/>
        </authorList>
    </citation>
    <scope>NUCLEOTIDE SEQUENCE</scope>
</reference>
<keyword evidence="1" id="KW-1133">Transmembrane helix</keyword>
<keyword evidence="1" id="KW-0472">Membrane</keyword>
<dbReference type="Proteomes" id="UP001152798">
    <property type="component" value="Chromosome 1"/>
</dbReference>
<evidence type="ECO:0000256" key="1">
    <source>
        <dbReference type="SAM" id="Phobius"/>
    </source>
</evidence>
<sequence>MSSLDGWSMILGKDTCSFHTFVFVFFLFQNKYCKDLTKHTQTSGYFFPIFLSTFFRNGFQGIVSKFKLSHGKSSPSKISLYRCLRFLYLSSRYMCGPL</sequence>
<accession>A0A9P0H2I6</accession>
<evidence type="ECO:0000313" key="3">
    <source>
        <dbReference type="Proteomes" id="UP001152798"/>
    </source>
</evidence>
<dbReference type="AlphaFoldDB" id="A0A9P0H2I6"/>
<protein>
    <submittedName>
        <fullName evidence="2">Uncharacterized protein</fullName>
    </submittedName>
</protein>
<dbReference type="EMBL" id="OV725077">
    <property type="protein sequence ID" value="CAH1391110.1"/>
    <property type="molecule type" value="Genomic_DNA"/>
</dbReference>
<keyword evidence="1" id="KW-0812">Transmembrane</keyword>
<feature type="transmembrane region" description="Helical" evidence="1">
    <location>
        <begin position="6"/>
        <end position="28"/>
    </location>
</feature>
<gene>
    <name evidence="2" type="ORF">NEZAVI_LOCUS2191</name>
</gene>
<evidence type="ECO:0000313" key="2">
    <source>
        <dbReference type="EMBL" id="CAH1391110.1"/>
    </source>
</evidence>
<organism evidence="2 3">
    <name type="scientific">Nezara viridula</name>
    <name type="common">Southern green stink bug</name>
    <name type="synonym">Cimex viridulus</name>
    <dbReference type="NCBI Taxonomy" id="85310"/>
    <lineage>
        <taxon>Eukaryota</taxon>
        <taxon>Metazoa</taxon>
        <taxon>Ecdysozoa</taxon>
        <taxon>Arthropoda</taxon>
        <taxon>Hexapoda</taxon>
        <taxon>Insecta</taxon>
        <taxon>Pterygota</taxon>
        <taxon>Neoptera</taxon>
        <taxon>Paraneoptera</taxon>
        <taxon>Hemiptera</taxon>
        <taxon>Heteroptera</taxon>
        <taxon>Panheteroptera</taxon>
        <taxon>Pentatomomorpha</taxon>
        <taxon>Pentatomoidea</taxon>
        <taxon>Pentatomidae</taxon>
        <taxon>Pentatominae</taxon>
        <taxon>Nezara</taxon>
    </lineage>
</organism>